<feature type="coiled-coil region" evidence="1">
    <location>
        <begin position="310"/>
        <end position="337"/>
    </location>
</feature>
<keyword evidence="1" id="KW-0175">Coiled coil</keyword>
<proteinExistence type="predicted"/>
<sequence length="396" mass="44572">MPELQRFRPLESEALKPELYFPLEFGDSWRRSGLDQTPLKTMVDGLMKQLRRDIADAMTPIGRLMGALDAHIVVAKVHEARLKVITESEKRLERACDARASAIAQLEMTLQKEMDRLAKKKAAVAIVTDTTVAHGARSLTDRLRDWALRKQKEIQGQITENKNTGTFLSVIGNATQSLGRRIPMIAEELLVDGGVEPTVFWKRVYKLSMPLKAANVSGIAEREFAALRSKLEDYVIESYWFTEEGSDYFSDVNALMAAYERLTERAAAALTSELTARAQEARCQLRDEVRLLESRALETKHVLIAERFAIDRIKADLTECNDARRRAERTCQEEMERSHQFIALLAEEYNRAVETTYRSIIDAPDAVTAFEELVYGSALPAARKGVLARIGNPAGQ</sequence>
<reference evidence="2 3" key="1">
    <citation type="journal article" date="2020" name="Int. J. Syst. Evol. Microbiol.">
        <title>Novel acetic acid bacteria from cider fermentations: Acetobacter conturbans sp. nov. and Acetobacter fallax sp. nov.</title>
        <authorList>
            <person name="Sombolestani A.S."/>
            <person name="Cleenwerck I."/>
            <person name="Cnockaert M."/>
            <person name="Borremans W."/>
            <person name="Wieme A.D."/>
            <person name="De Vuyst L."/>
            <person name="Vandamme P."/>
        </authorList>
    </citation>
    <scope>NUCLEOTIDE SEQUENCE [LARGE SCALE GENOMIC DNA]</scope>
    <source>
        <strain evidence="2 3">LMG 1627</strain>
    </source>
</reference>
<dbReference type="Proteomes" id="UP000631653">
    <property type="component" value="Unassembled WGS sequence"/>
</dbReference>
<comment type="caution">
    <text evidence="2">The sequence shown here is derived from an EMBL/GenBank/DDBJ whole genome shotgun (WGS) entry which is preliminary data.</text>
</comment>
<accession>A0ABX0K7R3</accession>
<dbReference type="EMBL" id="WOSY01000042">
    <property type="protein sequence ID" value="NHN90245.1"/>
    <property type="molecule type" value="Genomic_DNA"/>
</dbReference>
<evidence type="ECO:0000313" key="2">
    <source>
        <dbReference type="EMBL" id="NHN90245.1"/>
    </source>
</evidence>
<evidence type="ECO:0000256" key="1">
    <source>
        <dbReference type="SAM" id="Coils"/>
    </source>
</evidence>
<evidence type="ECO:0000313" key="3">
    <source>
        <dbReference type="Proteomes" id="UP000631653"/>
    </source>
</evidence>
<protein>
    <submittedName>
        <fullName evidence="2">Uncharacterized protein</fullName>
    </submittedName>
</protein>
<gene>
    <name evidence="2" type="ORF">GOB81_16810</name>
</gene>
<organism evidence="2 3">
    <name type="scientific">Acetobacter conturbans</name>
    <dbReference type="NCBI Taxonomy" id="1737472"/>
    <lineage>
        <taxon>Bacteria</taxon>
        <taxon>Pseudomonadati</taxon>
        <taxon>Pseudomonadota</taxon>
        <taxon>Alphaproteobacteria</taxon>
        <taxon>Acetobacterales</taxon>
        <taxon>Acetobacteraceae</taxon>
        <taxon>Acetobacter</taxon>
    </lineage>
</organism>
<name>A0ABX0K7R3_9PROT</name>
<keyword evidence="3" id="KW-1185">Reference proteome</keyword>